<proteinExistence type="predicted"/>
<evidence type="ECO:0000313" key="2">
    <source>
        <dbReference type="Proteomes" id="UP000696280"/>
    </source>
</evidence>
<protein>
    <submittedName>
        <fullName evidence="1">Uncharacterized protein</fullName>
    </submittedName>
</protein>
<reference evidence="1" key="1">
    <citation type="submission" date="2021-07" db="EMBL/GenBank/DDBJ databases">
        <authorList>
            <person name="Durling M."/>
        </authorList>
    </citation>
    <scope>NUCLEOTIDE SEQUENCE</scope>
</reference>
<dbReference type="Proteomes" id="UP000696280">
    <property type="component" value="Unassembled WGS sequence"/>
</dbReference>
<evidence type="ECO:0000313" key="1">
    <source>
        <dbReference type="EMBL" id="CAG8958139.1"/>
    </source>
</evidence>
<dbReference type="EMBL" id="CAJVRL010000081">
    <property type="protein sequence ID" value="CAG8958139.1"/>
    <property type="molecule type" value="Genomic_DNA"/>
</dbReference>
<accession>A0A9N9L287</accession>
<keyword evidence="2" id="KW-1185">Reference proteome</keyword>
<dbReference type="AlphaFoldDB" id="A0A9N9L287"/>
<gene>
    <name evidence="1" type="ORF">HYFRA_00000486</name>
</gene>
<name>A0A9N9L287_9HELO</name>
<comment type="caution">
    <text evidence="1">The sequence shown here is derived from an EMBL/GenBank/DDBJ whole genome shotgun (WGS) entry which is preliminary data.</text>
</comment>
<dbReference type="OrthoDB" id="10295351at2759"/>
<sequence length="190" mass="21495">MGYVQVSSPDTKAPASNHPNESLEQFLHRVLGKDHLFQDWFGENSVTVEGRLTINADGKTYIYDPALTPKEEKYRVQKRPQKKESKPGRVYKDFRQRVNNGPVSVHVHGIHRRGQCGVPGAKAMKRLLDKEKEMMDKEKVMEGGKKENGDGDVEMAVEAVKVLEKAQKKKFKREDTPALSKMNVDCGKDS</sequence>
<organism evidence="1 2">
    <name type="scientific">Hymenoscyphus fraxineus</name>
    <dbReference type="NCBI Taxonomy" id="746836"/>
    <lineage>
        <taxon>Eukaryota</taxon>
        <taxon>Fungi</taxon>
        <taxon>Dikarya</taxon>
        <taxon>Ascomycota</taxon>
        <taxon>Pezizomycotina</taxon>
        <taxon>Leotiomycetes</taxon>
        <taxon>Helotiales</taxon>
        <taxon>Helotiaceae</taxon>
        <taxon>Hymenoscyphus</taxon>
    </lineage>
</organism>